<protein>
    <submittedName>
        <fullName evidence="2">Uncharacterized protein</fullName>
    </submittedName>
</protein>
<feature type="region of interest" description="Disordered" evidence="1">
    <location>
        <begin position="1"/>
        <end position="61"/>
    </location>
</feature>
<dbReference type="Proteomes" id="UP001234178">
    <property type="component" value="Unassembled WGS sequence"/>
</dbReference>
<comment type="caution">
    <text evidence="2">The sequence shown here is derived from an EMBL/GenBank/DDBJ whole genome shotgun (WGS) entry which is preliminary data.</text>
</comment>
<proteinExistence type="predicted"/>
<sequence>MEASLENATLDESEVGASWEVIEGDAVHSETEDGLNESMDGSTANASHSKSNLSSHSKSKEPKMWYEQQVLTYFEFPKTLKEKKKRRNPRKQKYTKKMFKVWQEVFWPTILNKQLATAPLTAN</sequence>
<accession>A0ABQ9ZLP0</accession>
<keyword evidence="3" id="KW-1185">Reference proteome</keyword>
<gene>
    <name evidence="2" type="ORF">OUZ56_026419</name>
</gene>
<dbReference type="EMBL" id="JAOYFB010000004">
    <property type="protein sequence ID" value="KAK4013865.1"/>
    <property type="molecule type" value="Genomic_DNA"/>
</dbReference>
<feature type="compositionally biased region" description="Low complexity" evidence="1">
    <location>
        <begin position="44"/>
        <end position="56"/>
    </location>
</feature>
<name>A0ABQ9ZLP0_9CRUS</name>
<evidence type="ECO:0000313" key="2">
    <source>
        <dbReference type="EMBL" id="KAK4013865.1"/>
    </source>
</evidence>
<evidence type="ECO:0000313" key="3">
    <source>
        <dbReference type="Proteomes" id="UP001234178"/>
    </source>
</evidence>
<evidence type="ECO:0000256" key="1">
    <source>
        <dbReference type="SAM" id="MobiDB-lite"/>
    </source>
</evidence>
<reference evidence="2 3" key="1">
    <citation type="journal article" date="2023" name="Nucleic Acids Res.">
        <title>The hologenome of Daphnia magna reveals possible DNA methylation and microbiome-mediated evolution of the host genome.</title>
        <authorList>
            <person name="Chaturvedi A."/>
            <person name="Li X."/>
            <person name="Dhandapani V."/>
            <person name="Marshall H."/>
            <person name="Kissane S."/>
            <person name="Cuenca-Cambronero M."/>
            <person name="Asole G."/>
            <person name="Calvet F."/>
            <person name="Ruiz-Romero M."/>
            <person name="Marangio P."/>
            <person name="Guigo R."/>
            <person name="Rago D."/>
            <person name="Mirbahai L."/>
            <person name="Eastwood N."/>
            <person name="Colbourne J.K."/>
            <person name="Zhou J."/>
            <person name="Mallon E."/>
            <person name="Orsini L."/>
        </authorList>
    </citation>
    <scope>NUCLEOTIDE SEQUENCE [LARGE SCALE GENOMIC DNA]</scope>
    <source>
        <strain evidence="2">LRV0_1</strain>
    </source>
</reference>
<organism evidence="2 3">
    <name type="scientific">Daphnia magna</name>
    <dbReference type="NCBI Taxonomy" id="35525"/>
    <lineage>
        <taxon>Eukaryota</taxon>
        <taxon>Metazoa</taxon>
        <taxon>Ecdysozoa</taxon>
        <taxon>Arthropoda</taxon>
        <taxon>Crustacea</taxon>
        <taxon>Branchiopoda</taxon>
        <taxon>Diplostraca</taxon>
        <taxon>Cladocera</taxon>
        <taxon>Anomopoda</taxon>
        <taxon>Daphniidae</taxon>
        <taxon>Daphnia</taxon>
    </lineage>
</organism>